<reference evidence="1 2" key="1">
    <citation type="submission" date="2024-08" db="EMBL/GenBank/DDBJ databases">
        <authorList>
            <person name="Ishaq N."/>
        </authorList>
    </citation>
    <scope>NUCLEOTIDE SEQUENCE [LARGE SCALE GENOMIC DNA]</scope>
    <source>
        <strain evidence="1 2">DSM 18651</strain>
    </source>
</reference>
<keyword evidence="2" id="KW-1185">Reference proteome</keyword>
<proteinExistence type="predicted"/>
<name>A0ABV4NU01_9GAMM</name>
<dbReference type="EMBL" id="JBGMEK010000001">
    <property type="protein sequence ID" value="MFA0809542.1"/>
    <property type="molecule type" value="Genomic_DNA"/>
</dbReference>
<accession>A0ABV4NU01</accession>
<organism evidence="1 2">
    <name type="scientific">Microbulbifer epialgicus</name>
    <dbReference type="NCBI Taxonomy" id="393907"/>
    <lineage>
        <taxon>Bacteria</taxon>
        <taxon>Pseudomonadati</taxon>
        <taxon>Pseudomonadota</taxon>
        <taxon>Gammaproteobacteria</taxon>
        <taxon>Cellvibrionales</taxon>
        <taxon>Microbulbiferaceae</taxon>
        <taxon>Microbulbifer</taxon>
    </lineage>
</organism>
<gene>
    <name evidence="1" type="ORF">ACCI49_01300</name>
</gene>
<comment type="caution">
    <text evidence="1">The sequence shown here is derived from an EMBL/GenBank/DDBJ whole genome shotgun (WGS) entry which is preliminary data.</text>
</comment>
<protein>
    <submittedName>
        <fullName evidence="1">Uncharacterized protein</fullName>
    </submittedName>
</protein>
<evidence type="ECO:0000313" key="2">
    <source>
        <dbReference type="Proteomes" id="UP001569428"/>
    </source>
</evidence>
<sequence length="103" mass="11844">MRSALNIKQQVHEGAEVYAIIEGIPIALPSKAKYICQDRRGCWFFCTRRPRIKDGDWTPNKVPIQMINESGRLIAKVLITSPNINWTKTLQTTIKRAQLPMQH</sequence>
<dbReference type="Proteomes" id="UP001569428">
    <property type="component" value="Unassembled WGS sequence"/>
</dbReference>
<evidence type="ECO:0000313" key="1">
    <source>
        <dbReference type="EMBL" id="MFA0809542.1"/>
    </source>
</evidence>
<dbReference type="RefSeq" id="WP_371837159.1">
    <property type="nucleotide sequence ID" value="NZ_JBGMEK010000001.1"/>
</dbReference>